<proteinExistence type="predicted"/>
<protein>
    <submittedName>
        <fullName evidence="2">Uncharacterized protein</fullName>
    </submittedName>
</protein>
<organism evidence="2 3">
    <name type="scientific">Tetrahymena thermophila (strain SB210)</name>
    <dbReference type="NCBI Taxonomy" id="312017"/>
    <lineage>
        <taxon>Eukaryota</taxon>
        <taxon>Sar</taxon>
        <taxon>Alveolata</taxon>
        <taxon>Ciliophora</taxon>
        <taxon>Intramacronucleata</taxon>
        <taxon>Oligohymenophorea</taxon>
        <taxon>Hymenostomatida</taxon>
        <taxon>Tetrahymenina</taxon>
        <taxon>Tetrahymenidae</taxon>
        <taxon>Tetrahymena</taxon>
    </lineage>
</organism>
<dbReference type="GeneID" id="24439336"/>
<dbReference type="AlphaFoldDB" id="W7XK24"/>
<gene>
    <name evidence="2" type="ORF">TTHERM_000506959</name>
</gene>
<evidence type="ECO:0000313" key="2">
    <source>
        <dbReference type="EMBL" id="EWS74534.1"/>
    </source>
</evidence>
<keyword evidence="3" id="KW-1185">Reference proteome</keyword>
<dbReference type="KEGG" id="tet:TTHERM_000506959"/>
<sequence>MSQIKKYRKKNTSSIYQKGKEKQIKQQANKKIKCFKYLDLNLQKQLKISQSKTHKLFLSSKSIRKKNEQKISNNKKSIMNQKILNVNQVKISKKIFVLIK</sequence>
<dbReference type="InParanoid" id="W7XK24"/>
<reference evidence="3" key="1">
    <citation type="journal article" date="2006" name="PLoS Biol.">
        <title>Macronuclear genome sequence of the ciliate Tetrahymena thermophila, a model eukaryote.</title>
        <authorList>
            <person name="Eisen J.A."/>
            <person name="Coyne R.S."/>
            <person name="Wu M."/>
            <person name="Wu D."/>
            <person name="Thiagarajan M."/>
            <person name="Wortman J.R."/>
            <person name="Badger J.H."/>
            <person name="Ren Q."/>
            <person name="Amedeo P."/>
            <person name="Jones K.M."/>
            <person name="Tallon L.J."/>
            <person name="Delcher A.L."/>
            <person name="Salzberg S.L."/>
            <person name="Silva J.C."/>
            <person name="Haas B.J."/>
            <person name="Majoros W.H."/>
            <person name="Farzad M."/>
            <person name="Carlton J.M."/>
            <person name="Smith R.K. Jr."/>
            <person name="Garg J."/>
            <person name="Pearlman R.E."/>
            <person name="Karrer K.M."/>
            <person name="Sun L."/>
            <person name="Manning G."/>
            <person name="Elde N.C."/>
            <person name="Turkewitz A.P."/>
            <person name="Asai D.J."/>
            <person name="Wilkes D.E."/>
            <person name="Wang Y."/>
            <person name="Cai H."/>
            <person name="Collins K."/>
            <person name="Stewart B.A."/>
            <person name="Lee S.R."/>
            <person name="Wilamowska K."/>
            <person name="Weinberg Z."/>
            <person name="Ruzzo W.L."/>
            <person name="Wloga D."/>
            <person name="Gaertig J."/>
            <person name="Frankel J."/>
            <person name="Tsao C.-C."/>
            <person name="Gorovsky M.A."/>
            <person name="Keeling P.J."/>
            <person name="Waller R.F."/>
            <person name="Patron N.J."/>
            <person name="Cherry J.M."/>
            <person name="Stover N.A."/>
            <person name="Krieger C.J."/>
            <person name="del Toro C."/>
            <person name="Ryder H.F."/>
            <person name="Williamson S.C."/>
            <person name="Barbeau R.A."/>
            <person name="Hamilton E.P."/>
            <person name="Orias E."/>
        </authorList>
    </citation>
    <scope>NUCLEOTIDE SEQUENCE [LARGE SCALE GENOMIC DNA]</scope>
    <source>
        <strain evidence="3">SB210</strain>
    </source>
</reference>
<dbReference type="RefSeq" id="XP_012652908.1">
    <property type="nucleotide sequence ID" value="XM_012797454.1"/>
</dbReference>
<dbReference type="EMBL" id="GG662708">
    <property type="protein sequence ID" value="EWS74534.1"/>
    <property type="molecule type" value="Genomic_DNA"/>
</dbReference>
<feature type="region of interest" description="Disordered" evidence="1">
    <location>
        <begin position="1"/>
        <end position="22"/>
    </location>
</feature>
<evidence type="ECO:0000256" key="1">
    <source>
        <dbReference type="SAM" id="MobiDB-lite"/>
    </source>
</evidence>
<accession>W7XK24</accession>
<name>W7XK24_TETTS</name>
<evidence type="ECO:0000313" key="3">
    <source>
        <dbReference type="Proteomes" id="UP000009168"/>
    </source>
</evidence>
<dbReference type="Proteomes" id="UP000009168">
    <property type="component" value="Unassembled WGS sequence"/>
</dbReference>
<feature type="compositionally biased region" description="Basic residues" evidence="1">
    <location>
        <begin position="1"/>
        <end position="11"/>
    </location>
</feature>